<dbReference type="OrthoDB" id="447103at2759"/>
<feature type="region of interest" description="Disordered" evidence="5">
    <location>
        <begin position="692"/>
        <end position="731"/>
    </location>
</feature>
<feature type="region of interest" description="Disordered" evidence="5">
    <location>
        <begin position="770"/>
        <end position="804"/>
    </location>
</feature>
<dbReference type="SUPFAM" id="SSF56112">
    <property type="entry name" value="Protein kinase-like (PK-like)"/>
    <property type="match status" value="1"/>
</dbReference>
<evidence type="ECO:0000256" key="4">
    <source>
        <dbReference type="ARBA" id="ARBA00056114"/>
    </source>
</evidence>
<dbReference type="SUPFAM" id="SSF48371">
    <property type="entry name" value="ARM repeat"/>
    <property type="match status" value="1"/>
</dbReference>
<sequence>MWSFFARDPVKDFAYEILPDTQEKSGIWTLHRGKRKTNGEPVSVFVYEVAQGTDQQTQLAKAAFKRMKTLRHPNILAYVDGLETEKSLYLVTEQVTPLAAHLKAQAEKGGAADLEFSWGLHQIVKALSFLVNDCHLLHNNLGIWAVFVDRAGEWKLGGLDHVAPEQGDPTGVSLPAPKAVYPDMEKYDPPESSSSGAEKWVGEVWRLGCLIWEVFNGPLPRTSSLRSLGKIPKTLVPHYCELVGANPRARPNPARFLQNCRAPGGFLSNSFVESNLFLEEIQIKEPAEKQQFFQDLSENLDSFPEDFCKHKVLPQLLTAFEFGNAGAVVLTPLFKVGKFLSAEEYQQKIIPVIVKMFSSTDRAMRIRLLQQVCAHLFTLVRLGCSCLRCFALKRNLACLRWSSSFSISTRQRSTPRFSLMLSTVSQTPTPPSESRLLRWVSDFGSLNEPAGCSCAAPTKVFFSFFPPPQHPLQSMLLLAPKLNETNLNQELMRHFARLQARDEQGPIRCNTTVCLGKIASYLNAGAFKAIKSFLSKLETVSEDPTKLADIGSEDKTSPSSLPHRAVSDRPNQSRADDVTDNDDEHVGERWDEDEDWGSLEAARSATTAVKKQSSDWSSSGWDADDSWSNEKEGQGQSSAGEDGWGNDWGEDDTGGTLTNASLPLPAGVRLASDYNWDSGAAAGANQNDLFASLSQRNTPGNVPGEGWGAEPTGDWGTEESWESVDGNQGRAHYHKCHTPVRRSVSSQDSAVCKCNVPFCLHRPGLSKAELNKKKREERRKELEAKRAERKAAKGPLKLGARKLD</sequence>
<proteinExistence type="inferred from homology"/>
<comment type="similarity">
    <text evidence="1">Belongs to the protein kinase superfamily.</text>
</comment>
<reference evidence="7" key="2">
    <citation type="submission" date="2004-02" db="EMBL/GenBank/DDBJ databases">
        <authorList>
            <consortium name="Genoscope"/>
            <consortium name="Whitehead Institute Centre for Genome Research"/>
        </authorList>
    </citation>
    <scope>NUCLEOTIDE SEQUENCE</scope>
</reference>
<dbReference type="PANTHER" id="PTHR12984:SF3">
    <property type="entry name" value="N-TERMINAL KINASE-LIKE PROTEIN"/>
    <property type="match status" value="1"/>
</dbReference>
<dbReference type="Pfam" id="PF00069">
    <property type="entry name" value="Pkinase"/>
    <property type="match status" value="1"/>
</dbReference>
<dbReference type="KEGG" id="tng:GSTEN00031173G001"/>
<dbReference type="GO" id="GO:0005524">
    <property type="term" value="F:ATP binding"/>
    <property type="evidence" value="ECO:0007669"/>
    <property type="project" value="InterPro"/>
</dbReference>
<dbReference type="Gene3D" id="1.25.10.10">
    <property type="entry name" value="Leucine-rich Repeat Variant"/>
    <property type="match status" value="2"/>
</dbReference>
<evidence type="ECO:0000313" key="7">
    <source>
        <dbReference type="EMBL" id="CAG09756.1"/>
    </source>
</evidence>
<feature type="region of interest" description="Disordered" evidence="5">
    <location>
        <begin position="544"/>
        <end position="660"/>
    </location>
</feature>
<evidence type="ECO:0000256" key="2">
    <source>
        <dbReference type="ARBA" id="ARBA00040972"/>
    </source>
</evidence>
<name>Q4RPC6_TETNG</name>
<comment type="caution">
    <text evidence="7">The sequence shown here is derived from an EMBL/GenBank/DDBJ whole genome shotgun (WGS) entry which is preliminary data.</text>
</comment>
<dbReference type="EMBL" id="CAAE01015008">
    <property type="protein sequence ID" value="CAG09756.1"/>
    <property type="molecule type" value="Genomic_DNA"/>
</dbReference>
<dbReference type="InterPro" id="IPR011989">
    <property type="entry name" value="ARM-like"/>
</dbReference>
<dbReference type="InterPro" id="IPR000719">
    <property type="entry name" value="Prot_kinase_dom"/>
</dbReference>
<comment type="function">
    <text evidence="4">Regulates COPI-mediated retrograde protein traffic at the interface between the Golgi apparatus and the endoplasmic reticulum. Involved in the maintenance of the Golgi apparatus morphology.</text>
</comment>
<dbReference type="GO" id="GO:0004672">
    <property type="term" value="F:protein kinase activity"/>
    <property type="evidence" value="ECO:0007669"/>
    <property type="project" value="InterPro"/>
</dbReference>
<dbReference type="AlphaFoldDB" id="Q4RPC6"/>
<dbReference type="Gene3D" id="1.10.510.10">
    <property type="entry name" value="Transferase(Phosphotransferase) domain 1"/>
    <property type="match status" value="1"/>
</dbReference>
<dbReference type="Gene3D" id="3.30.200.20">
    <property type="entry name" value="Phosphorylase Kinase, domain 1"/>
    <property type="match status" value="1"/>
</dbReference>
<reference evidence="7" key="1">
    <citation type="journal article" date="2004" name="Nature">
        <title>Genome duplication in the teleost fish Tetraodon nigroviridis reveals the early vertebrate proto-karyotype.</title>
        <authorList>
            <person name="Jaillon O."/>
            <person name="Aury J.-M."/>
            <person name="Brunet F."/>
            <person name="Petit J.-L."/>
            <person name="Stange-Thomann N."/>
            <person name="Mauceli E."/>
            <person name="Bouneau L."/>
            <person name="Fischer C."/>
            <person name="Ozouf-Costaz C."/>
            <person name="Bernot A."/>
            <person name="Nicaud S."/>
            <person name="Jaffe D."/>
            <person name="Fisher S."/>
            <person name="Lutfalla G."/>
            <person name="Dossat C."/>
            <person name="Segurens B."/>
            <person name="Dasilva C."/>
            <person name="Salanoubat M."/>
            <person name="Levy M."/>
            <person name="Boudet N."/>
            <person name="Castellano S."/>
            <person name="Anthouard V."/>
            <person name="Jubin C."/>
            <person name="Castelli V."/>
            <person name="Katinka M."/>
            <person name="Vacherie B."/>
            <person name="Biemont C."/>
            <person name="Skalli Z."/>
            <person name="Cattolico L."/>
            <person name="Poulain J."/>
            <person name="De Berardinis V."/>
            <person name="Cruaud C."/>
            <person name="Duprat S."/>
            <person name="Brottier P."/>
            <person name="Coutanceau J.-P."/>
            <person name="Gouzy J."/>
            <person name="Parra G."/>
            <person name="Lardier G."/>
            <person name="Chapple C."/>
            <person name="McKernan K.J."/>
            <person name="McEwan P."/>
            <person name="Bosak S."/>
            <person name="Kellis M."/>
            <person name="Volff J.-N."/>
            <person name="Guigo R."/>
            <person name="Zody M.C."/>
            <person name="Mesirov J."/>
            <person name="Lindblad-Toh K."/>
            <person name="Birren B."/>
            <person name="Nusbaum C."/>
            <person name="Kahn D."/>
            <person name="Robinson-Rechavi M."/>
            <person name="Laudet V."/>
            <person name="Schachter V."/>
            <person name="Quetier F."/>
            <person name="Saurin W."/>
            <person name="Scarpelli C."/>
            <person name="Wincker P."/>
            <person name="Lander E.S."/>
            <person name="Weissenbach J."/>
            <person name="Roest Crollius H."/>
        </authorList>
    </citation>
    <scope>NUCLEOTIDE SEQUENCE [LARGE SCALE GENOMIC DNA]</scope>
</reference>
<evidence type="ECO:0000256" key="3">
    <source>
        <dbReference type="ARBA" id="ARBA00042347"/>
    </source>
</evidence>
<dbReference type="InterPro" id="IPR011009">
    <property type="entry name" value="Kinase-like_dom_sf"/>
</dbReference>
<protein>
    <recommendedName>
        <fullName evidence="2">N-terminal kinase-like protein</fullName>
    </recommendedName>
    <alternativeName>
        <fullName evidence="3">SCY1-like protein 1</fullName>
    </alternativeName>
</protein>
<evidence type="ECO:0000259" key="6">
    <source>
        <dbReference type="PROSITE" id="PS50011"/>
    </source>
</evidence>
<dbReference type="InterPro" id="IPR016024">
    <property type="entry name" value="ARM-type_fold"/>
</dbReference>
<feature type="compositionally biased region" description="Basic and acidic residues" evidence="5">
    <location>
        <begin position="778"/>
        <end position="791"/>
    </location>
</feature>
<dbReference type="InterPro" id="IPR051177">
    <property type="entry name" value="CIK-Related_Protein"/>
</dbReference>
<organism evidence="7">
    <name type="scientific">Tetraodon nigroviridis</name>
    <name type="common">Spotted green pufferfish</name>
    <name type="synonym">Chelonodon nigroviridis</name>
    <dbReference type="NCBI Taxonomy" id="99883"/>
    <lineage>
        <taxon>Eukaryota</taxon>
        <taxon>Metazoa</taxon>
        <taxon>Chordata</taxon>
        <taxon>Craniata</taxon>
        <taxon>Vertebrata</taxon>
        <taxon>Euteleostomi</taxon>
        <taxon>Actinopterygii</taxon>
        <taxon>Neopterygii</taxon>
        <taxon>Teleostei</taxon>
        <taxon>Neoteleostei</taxon>
        <taxon>Acanthomorphata</taxon>
        <taxon>Eupercaria</taxon>
        <taxon>Tetraodontiformes</taxon>
        <taxon>Tetradontoidea</taxon>
        <taxon>Tetraodontidae</taxon>
        <taxon>Tetraodon</taxon>
    </lineage>
</organism>
<feature type="domain" description="Protein kinase" evidence="6">
    <location>
        <begin position="16"/>
        <end position="313"/>
    </location>
</feature>
<evidence type="ECO:0000256" key="1">
    <source>
        <dbReference type="ARBA" id="ARBA00038349"/>
    </source>
</evidence>
<dbReference type="PANTHER" id="PTHR12984">
    <property type="entry name" value="SCY1-RELATED S/T PROTEIN KINASE-LIKE"/>
    <property type="match status" value="1"/>
</dbReference>
<accession>Q4RPC6</accession>
<gene>
    <name evidence="7" type="ORF">GSTENG00031173001</name>
</gene>
<feature type="non-terminal residue" evidence="7">
    <location>
        <position position="1"/>
    </location>
</feature>
<dbReference type="PROSITE" id="PS50011">
    <property type="entry name" value="PROTEIN_KINASE_DOM"/>
    <property type="match status" value="1"/>
</dbReference>
<evidence type="ECO:0000256" key="5">
    <source>
        <dbReference type="SAM" id="MobiDB-lite"/>
    </source>
</evidence>